<evidence type="ECO:0000313" key="4">
    <source>
        <dbReference type="Proteomes" id="UP000236728"/>
    </source>
</evidence>
<dbReference type="GO" id="GO:0016887">
    <property type="term" value="F:ATP hydrolysis activity"/>
    <property type="evidence" value="ECO:0007669"/>
    <property type="project" value="TreeGrafter"/>
</dbReference>
<dbReference type="GO" id="GO:0005829">
    <property type="term" value="C:cytosol"/>
    <property type="evidence" value="ECO:0007669"/>
    <property type="project" value="TreeGrafter"/>
</dbReference>
<dbReference type="Pfam" id="PF13614">
    <property type="entry name" value="AAA_31"/>
    <property type="match status" value="1"/>
</dbReference>
<proteinExistence type="predicted"/>
<accession>A0A1H5WM16</accession>
<dbReference type="Gene3D" id="3.40.50.2300">
    <property type="match status" value="1"/>
</dbReference>
<dbReference type="SUPFAM" id="SSF52540">
    <property type="entry name" value="P-loop containing nucleoside triphosphate hydrolases"/>
    <property type="match status" value="1"/>
</dbReference>
<dbReference type="GO" id="GO:0009898">
    <property type="term" value="C:cytoplasmic side of plasma membrane"/>
    <property type="evidence" value="ECO:0007669"/>
    <property type="project" value="TreeGrafter"/>
</dbReference>
<reference evidence="3 4" key="1">
    <citation type="submission" date="2016-10" db="EMBL/GenBank/DDBJ databases">
        <authorList>
            <person name="de Groot N.N."/>
        </authorList>
    </citation>
    <scope>NUCLEOTIDE SEQUENCE [LARGE SCALE GENOMIC DNA]</scope>
    <source>
        <strain evidence="3 4">DSM 22489</strain>
    </source>
</reference>
<evidence type="ECO:0000259" key="2">
    <source>
        <dbReference type="PROSITE" id="PS50110"/>
    </source>
</evidence>
<dbReference type="Proteomes" id="UP000236728">
    <property type="component" value="Unassembled WGS sequence"/>
</dbReference>
<sequence>MTEVFTAGVITICAEPRAAEQFVEAVERKPWLIVTANFEGYISSQRRPYISPELKAASGLIALVDFDHDPEQALESIKFLRQLFPRILVVALAADRAPELLLMAMRAGCNEFLPKPFNPSGLADTLDQMEGMFVVHEAVEEPKGTVISFFGAKGGVGTTTLAVHLAMYLGQCQGKKTLLIDTHDELGHVCVYLGLDGTRYHFHEVVRNVDRLDSELLRGYVARHASGLEVLSSPDVCGGGRPIEADSVRKTLDFLRSEYDYVILDCETDLDDITMSMIEASACTYIVATPEIGAVRDLSRYVDSLIQHDFTTDKISVVINRFSSRYAVNVEQIEKAIRLPVAIKLPNAYMDLVRAVNLGDPIPPSRKGDFTQQFVRWSATLVGSSQNLPTATTTVKKKESIFAMFGK</sequence>
<dbReference type="GO" id="GO:0005524">
    <property type="term" value="F:ATP binding"/>
    <property type="evidence" value="ECO:0007669"/>
    <property type="project" value="TreeGrafter"/>
</dbReference>
<dbReference type="OrthoDB" id="109601at2"/>
<dbReference type="EMBL" id="FNVA01000002">
    <property type="protein sequence ID" value="SEG00286.1"/>
    <property type="molecule type" value="Genomic_DNA"/>
</dbReference>
<dbReference type="GO" id="GO:0000160">
    <property type="term" value="P:phosphorelay signal transduction system"/>
    <property type="evidence" value="ECO:0007669"/>
    <property type="project" value="InterPro"/>
</dbReference>
<feature type="domain" description="Response regulatory" evidence="2">
    <location>
        <begin position="1"/>
        <end position="130"/>
    </location>
</feature>
<dbReference type="InterPro" id="IPR025669">
    <property type="entry name" value="AAA_dom"/>
</dbReference>
<dbReference type="InterPro" id="IPR027417">
    <property type="entry name" value="P-loop_NTPase"/>
</dbReference>
<dbReference type="PANTHER" id="PTHR43384">
    <property type="entry name" value="SEPTUM SITE-DETERMINING PROTEIN MIND HOMOLOG, CHLOROPLASTIC-RELATED"/>
    <property type="match status" value="1"/>
</dbReference>
<name>A0A1H5WM16_9BACT</name>
<gene>
    <name evidence="3" type="ORF">SAMN05421819_1639</name>
</gene>
<dbReference type="InterPro" id="IPR001789">
    <property type="entry name" value="Sig_transdc_resp-reg_receiver"/>
</dbReference>
<dbReference type="AlphaFoldDB" id="A0A1H5WM16"/>
<dbReference type="PROSITE" id="PS50110">
    <property type="entry name" value="RESPONSE_REGULATORY"/>
    <property type="match status" value="1"/>
</dbReference>
<keyword evidence="4" id="KW-1185">Reference proteome</keyword>
<organism evidence="3 4">
    <name type="scientific">Bryocella elongata</name>
    <dbReference type="NCBI Taxonomy" id="863522"/>
    <lineage>
        <taxon>Bacteria</taxon>
        <taxon>Pseudomonadati</taxon>
        <taxon>Acidobacteriota</taxon>
        <taxon>Terriglobia</taxon>
        <taxon>Terriglobales</taxon>
        <taxon>Acidobacteriaceae</taxon>
        <taxon>Bryocella</taxon>
    </lineage>
</organism>
<evidence type="ECO:0000256" key="1">
    <source>
        <dbReference type="PROSITE-ProRule" id="PRU00169"/>
    </source>
</evidence>
<dbReference type="InterPro" id="IPR050625">
    <property type="entry name" value="ParA/MinD_ATPase"/>
</dbReference>
<feature type="modified residue" description="4-aspartylphosphate" evidence="1">
    <location>
        <position position="65"/>
    </location>
</feature>
<protein>
    <submittedName>
        <fullName evidence="3">Pilus assembly protein CpaE</fullName>
    </submittedName>
</protein>
<dbReference type="InterPro" id="IPR011006">
    <property type="entry name" value="CheY-like_superfamily"/>
</dbReference>
<dbReference type="Gene3D" id="3.40.50.300">
    <property type="entry name" value="P-loop containing nucleotide triphosphate hydrolases"/>
    <property type="match status" value="1"/>
</dbReference>
<dbReference type="GO" id="GO:0051782">
    <property type="term" value="P:negative regulation of cell division"/>
    <property type="evidence" value="ECO:0007669"/>
    <property type="project" value="TreeGrafter"/>
</dbReference>
<dbReference type="RefSeq" id="WP_103932545.1">
    <property type="nucleotide sequence ID" value="NZ_FNVA01000002.1"/>
</dbReference>
<keyword evidence="1" id="KW-0597">Phosphoprotein</keyword>
<dbReference type="SUPFAM" id="SSF52172">
    <property type="entry name" value="CheY-like"/>
    <property type="match status" value="1"/>
</dbReference>
<evidence type="ECO:0000313" key="3">
    <source>
        <dbReference type="EMBL" id="SEG00286.1"/>
    </source>
</evidence>
<dbReference type="PANTHER" id="PTHR43384:SF13">
    <property type="entry name" value="SLR0110 PROTEIN"/>
    <property type="match status" value="1"/>
</dbReference>